<evidence type="ECO:0000256" key="1">
    <source>
        <dbReference type="SAM" id="MobiDB-lite"/>
    </source>
</evidence>
<evidence type="ECO:0000313" key="2">
    <source>
        <dbReference type="EMBL" id="GBP37233.1"/>
    </source>
</evidence>
<name>A0A4C1VF36_EUMVA</name>
<dbReference type="AlphaFoldDB" id="A0A4C1VF36"/>
<dbReference type="EMBL" id="BGZK01000331">
    <property type="protein sequence ID" value="GBP37233.1"/>
    <property type="molecule type" value="Genomic_DNA"/>
</dbReference>
<feature type="region of interest" description="Disordered" evidence="1">
    <location>
        <begin position="1"/>
        <end position="21"/>
    </location>
</feature>
<keyword evidence="3" id="KW-1185">Reference proteome</keyword>
<gene>
    <name evidence="2" type="ORF">EVAR_35666_1</name>
</gene>
<sequence>MNSGVTSKWVTPDAGRPRRTPLATPLEISLAIENADASLSRKTAPASAVVLNSRFALRGDDKATFTTEQNSAISSLKETDNRACRGVAKINATSNRSCYILVAWRSHLRVDWVRLKRNKYLVNDYEESEGVREKEADDRPVNVSQYCDGFPRSVDMYRRLYCILVHQKCREFA</sequence>
<proteinExistence type="predicted"/>
<dbReference type="Proteomes" id="UP000299102">
    <property type="component" value="Unassembled WGS sequence"/>
</dbReference>
<accession>A0A4C1VF36</accession>
<evidence type="ECO:0000313" key="3">
    <source>
        <dbReference type="Proteomes" id="UP000299102"/>
    </source>
</evidence>
<comment type="caution">
    <text evidence="2">The sequence shown here is derived from an EMBL/GenBank/DDBJ whole genome shotgun (WGS) entry which is preliminary data.</text>
</comment>
<organism evidence="2 3">
    <name type="scientific">Eumeta variegata</name>
    <name type="common">Bagworm moth</name>
    <name type="synonym">Eumeta japonica</name>
    <dbReference type="NCBI Taxonomy" id="151549"/>
    <lineage>
        <taxon>Eukaryota</taxon>
        <taxon>Metazoa</taxon>
        <taxon>Ecdysozoa</taxon>
        <taxon>Arthropoda</taxon>
        <taxon>Hexapoda</taxon>
        <taxon>Insecta</taxon>
        <taxon>Pterygota</taxon>
        <taxon>Neoptera</taxon>
        <taxon>Endopterygota</taxon>
        <taxon>Lepidoptera</taxon>
        <taxon>Glossata</taxon>
        <taxon>Ditrysia</taxon>
        <taxon>Tineoidea</taxon>
        <taxon>Psychidae</taxon>
        <taxon>Oiketicinae</taxon>
        <taxon>Eumeta</taxon>
    </lineage>
</organism>
<reference evidence="2 3" key="1">
    <citation type="journal article" date="2019" name="Commun. Biol.">
        <title>The bagworm genome reveals a unique fibroin gene that provides high tensile strength.</title>
        <authorList>
            <person name="Kono N."/>
            <person name="Nakamura H."/>
            <person name="Ohtoshi R."/>
            <person name="Tomita M."/>
            <person name="Numata K."/>
            <person name="Arakawa K."/>
        </authorList>
    </citation>
    <scope>NUCLEOTIDE SEQUENCE [LARGE SCALE GENOMIC DNA]</scope>
</reference>
<protein>
    <submittedName>
        <fullName evidence="2">Uncharacterized protein</fullName>
    </submittedName>
</protein>